<protein>
    <submittedName>
        <fullName evidence="1">Uncharacterized protein</fullName>
    </submittedName>
</protein>
<keyword evidence="2" id="KW-1185">Reference proteome</keyword>
<accession>A0AA38CWP1</accession>
<evidence type="ECO:0000313" key="1">
    <source>
        <dbReference type="EMBL" id="KAH9304664.1"/>
    </source>
</evidence>
<proteinExistence type="predicted"/>
<gene>
    <name evidence="1" type="ORF">KI387_009068</name>
</gene>
<organism evidence="1 2">
    <name type="scientific">Taxus chinensis</name>
    <name type="common">Chinese yew</name>
    <name type="synonym">Taxus wallichiana var. chinensis</name>
    <dbReference type="NCBI Taxonomy" id="29808"/>
    <lineage>
        <taxon>Eukaryota</taxon>
        <taxon>Viridiplantae</taxon>
        <taxon>Streptophyta</taxon>
        <taxon>Embryophyta</taxon>
        <taxon>Tracheophyta</taxon>
        <taxon>Spermatophyta</taxon>
        <taxon>Pinopsida</taxon>
        <taxon>Pinidae</taxon>
        <taxon>Conifers II</taxon>
        <taxon>Cupressales</taxon>
        <taxon>Taxaceae</taxon>
        <taxon>Taxus</taxon>
    </lineage>
</organism>
<sequence>VQSPPPKENGFVSHATVRQCYESGSDKMNPPSHGEWKDYMTSPVSEVSCCDEALHVCSHQ</sequence>
<reference evidence="1 2" key="1">
    <citation type="journal article" date="2021" name="Nat. Plants">
        <title>The Taxus genome provides insights into paclitaxel biosynthesis.</title>
        <authorList>
            <person name="Xiong X."/>
            <person name="Gou J."/>
            <person name="Liao Q."/>
            <person name="Li Y."/>
            <person name="Zhou Q."/>
            <person name="Bi G."/>
            <person name="Li C."/>
            <person name="Du R."/>
            <person name="Wang X."/>
            <person name="Sun T."/>
            <person name="Guo L."/>
            <person name="Liang H."/>
            <person name="Lu P."/>
            <person name="Wu Y."/>
            <person name="Zhang Z."/>
            <person name="Ro D.K."/>
            <person name="Shang Y."/>
            <person name="Huang S."/>
            <person name="Yan J."/>
        </authorList>
    </citation>
    <scope>NUCLEOTIDE SEQUENCE [LARGE SCALE GENOMIC DNA]</scope>
    <source>
        <strain evidence="1">Ta-2019</strain>
    </source>
</reference>
<feature type="non-terminal residue" evidence="1">
    <location>
        <position position="60"/>
    </location>
</feature>
<name>A0AA38CWP1_TAXCH</name>
<dbReference type="EMBL" id="JAHRHJ020000008">
    <property type="protein sequence ID" value="KAH9304664.1"/>
    <property type="molecule type" value="Genomic_DNA"/>
</dbReference>
<evidence type="ECO:0000313" key="2">
    <source>
        <dbReference type="Proteomes" id="UP000824469"/>
    </source>
</evidence>
<dbReference type="Proteomes" id="UP000824469">
    <property type="component" value="Unassembled WGS sequence"/>
</dbReference>
<comment type="caution">
    <text evidence="1">The sequence shown here is derived from an EMBL/GenBank/DDBJ whole genome shotgun (WGS) entry which is preliminary data.</text>
</comment>
<feature type="non-terminal residue" evidence="1">
    <location>
        <position position="1"/>
    </location>
</feature>
<dbReference type="AlphaFoldDB" id="A0AA38CWP1"/>